<evidence type="ECO:0000313" key="2">
    <source>
        <dbReference type="Proteomes" id="UP001500668"/>
    </source>
</evidence>
<comment type="caution">
    <text evidence="1">The sequence shown here is derived from an EMBL/GenBank/DDBJ whole genome shotgun (WGS) entry which is preliminary data.</text>
</comment>
<organism evidence="1 2">
    <name type="scientific">Streptomyces crystallinus</name>
    <dbReference type="NCBI Taxonomy" id="68191"/>
    <lineage>
        <taxon>Bacteria</taxon>
        <taxon>Bacillati</taxon>
        <taxon>Actinomycetota</taxon>
        <taxon>Actinomycetes</taxon>
        <taxon>Kitasatosporales</taxon>
        <taxon>Streptomycetaceae</taxon>
        <taxon>Streptomyces</taxon>
    </lineage>
</organism>
<accession>A0ABP3S976</accession>
<sequence>MRGLLCIQCNRHAIAWYEGSWKSQLDNEPIALFEEWINRRIRFHGPVDSPEVRVSLHVTPAVTTALGTPEEQAVDLSRLLG</sequence>
<dbReference type="EMBL" id="BAAACA010000066">
    <property type="protein sequence ID" value="GAA0629196.1"/>
    <property type="molecule type" value="Genomic_DNA"/>
</dbReference>
<gene>
    <name evidence="1" type="ORF">GCM10010394_70710</name>
</gene>
<dbReference type="Proteomes" id="UP001500668">
    <property type="component" value="Unassembled WGS sequence"/>
</dbReference>
<reference evidence="2" key="1">
    <citation type="journal article" date="2019" name="Int. J. Syst. Evol. Microbiol.">
        <title>The Global Catalogue of Microorganisms (GCM) 10K type strain sequencing project: providing services to taxonomists for standard genome sequencing and annotation.</title>
        <authorList>
            <consortium name="The Broad Institute Genomics Platform"/>
            <consortium name="The Broad Institute Genome Sequencing Center for Infectious Disease"/>
            <person name="Wu L."/>
            <person name="Ma J."/>
        </authorList>
    </citation>
    <scope>NUCLEOTIDE SEQUENCE [LARGE SCALE GENOMIC DNA]</scope>
    <source>
        <strain evidence="2">JCM 5067</strain>
    </source>
</reference>
<name>A0ABP3S976_9ACTN</name>
<proteinExistence type="predicted"/>
<evidence type="ECO:0000313" key="1">
    <source>
        <dbReference type="EMBL" id="GAA0629196.1"/>
    </source>
</evidence>
<protein>
    <submittedName>
        <fullName evidence="1">Uncharacterized protein</fullName>
    </submittedName>
</protein>
<keyword evidence="2" id="KW-1185">Reference proteome</keyword>